<reference evidence="1" key="1">
    <citation type="journal article" date="2021" name="New Phytol.">
        <title>Evolutionary innovations through gain and loss of genes in the ectomycorrhizal Boletales.</title>
        <authorList>
            <person name="Wu G."/>
            <person name="Miyauchi S."/>
            <person name="Morin E."/>
            <person name="Kuo A."/>
            <person name="Drula E."/>
            <person name="Varga T."/>
            <person name="Kohler A."/>
            <person name="Feng B."/>
            <person name="Cao Y."/>
            <person name="Lipzen A."/>
            <person name="Daum C."/>
            <person name="Hundley H."/>
            <person name="Pangilinan J."/>
            <person name="Johnson J."/>
            <person name="Barry K."/>
            <person name="LaButti K."/>
            <person name="Ng V."/>
            <person name="Ahrendt S."/>
            <person name="Min B."/>
            <person name="Choi I.G."/>
            <person name="Park H."/>
            <person name="Plett J.M."/>
            <person name="Magnuson J."/>
            <person name="Spatafora J.W."/>
            <person name="Nagy L.G."/>
            <person name="Henrissat B."/>
            <person name="Grigoriev I.V."/>
            <person name="Yang Z.L."/>
            <person name="Xu J."/>
            <person name="Martin F.M."/>
        </authorList>
    </citation>
    <scope>NUCLEOTIDE SEQUENCE</scope>
    <source>
        <strain evidence="1">KUC20120723A-06</strain>
    </source>
</reference>
<dbReference type="EMBL" id="MU266487">
    <property type="protein sequence ID" value="KAH7922372.1"/>
    <property type="molecule type" value="Genomic_DNA"/>
</dbReference>
<comment type="caution">
    <text evidence="1">The sequence shown here is derived from an EMBL/GenBank/DDBJ whole genome shotgun (WGS) entry which is preliminary data.</text>
</comment>
<protein>
    <submittedName>
        <fullName evidence="1">Uncharacterized protein</fullName>
    </submittedName>
</protein>
<proteinExistence type="predicted"/>
<sequence length="105" mass="12001">MPADIQTRTPARRRSTLDQETVQTLERRLSNRPEKDELVDRNILKDDNVAPALQAAKEKLQRSQLEDKLSHALQQRPKPEELMDKGIISKGLLSSSVRGFKVLTR</sequence>
<gene>
    <name evidence="1" type="ORF">BV22DRAFT_1017439</name>
</gene>
<evidence type="ECO:0000313" key="2">
    <source>
        <dbReference type="Proteomes" id="UP000790709"/>
    </source>
</evidence>
<accession>A0ACB8B9L9</accession>
<organism evidence="1 2">
    <name type="scientific">Leucogyrophana mollusca</name>
    <dbReference type="NCBI Taxonomy" id="85980"/>
    <lineage>
        <taxon>Eukaryota</taxon>
        <taxon>Fungi</taxon>
        <taxon>Dikarya</taxon>
        <taxon>Basidiomycota</taxon>
        <taxon>Agaricomycotina</taxon>
        <taxon>Agaricomycetes</taxon>
        <taxon>Agaricomycetidae</taxon>
        <taxon>Boletales</taxon>
        <taxon>Boletales incertae sedis</taxon>
        <taxon>Leucogyrophana</taxon>
    </lineage>
</organism>
<keyword evidence="2" id="KW-1185">Reference proteome</keyword>
<evidence type="ECO:0000313" key="1">
    <source>
        <dbReference type="EMBL" id="KAH7922372.1"/>
    </source>
</evidence>
<name>A0ACB8B9L9_9AGAM</name>
<dbReference type="Proteomes" id="UP000790709">
    <property type="component" value="Unassembled WGS sequence"/>
</dbReference>